<dbReference type="Proteomes" id="UP000027602">
    <property type="component" value="Chromosome"/>
</dbReference>
<comment type="similarity">
    <text evidence="3 8">Belongs to the NAD(P)-dependent epimerase/dehydratase family. dTDP-glucose dehydratase subfamily.</text>
</comment>
<dbReference type="CDD" id="cd05246">
    <property type="entry name" value="dTDP_GD_SDR_e"/>
    <property type="match status" value="1"/>
</dbReference>
<dbReference type="EMBL" id="CP007739">
    <property type="protein sequence ID" value="AIE59828.1"/>
    <property type="molecule type" value="Genomic_DNA"/>
</dbReference>
<dbReference type="AlphaFoldDB" id="I3DZV3"/>
<comment type="cofactor">
    <cofactor evidence="2 8">
        <name>NAD(+)</name>
        <dbReference type="ChEBI" id="CHEBI:57540"/>
    </cofactor>
</comment>
<dbReference type="InterPro" id="IPR036291">
    <property type="entry name" value="NAD(P)-bd_dom_sf"/>
</dbReference>
<dbReference type="KEGG" id="bmet:BMMGA3_07035"/>
<dbReference type="InterPro" id="IPR005888">
    <property type="entry name" value="dTDP_Gluc_deHydtase"/>
</dbReference>
<evidence type="ECO:0000256" key="5">
    <source>
        <dbReference type="ARBA" id="ARBA00016977"/>
    </source>
</evidence>
<dbReference type="GO" id="GO:0008460">
    <property type="term" value="F:dTDP-glucose 4,6-dehydratase activity"/>
    <property type="evidence" value="ECO:0007669"/>
    <property type="project" value="UniProtKB-EC"/>
</dbReference>
<keyword evidence="6" id="KW-0520">NAD</keyword>
<reference evidence="10 11" key="1">
    <citation type="journal article" date="2015" name="BMC Genomics">
        <title>Transcriptome analysis of thermophilic methylotrophic Bacillus methanolicus MGA3 using RNA-sequencing provides detailed insights into its previously uncharted transcriptional landscape.</title>
        <authorList>
            <person name="Irla M."/>
            <person name="Neshat A."/>
            <person name="Brautaset T."/>
            <person name="Ruckert C."/>
            <person name="Kalinowski J."/>
            <person name="Wendisch V.F."/>
        </authorList>
    </citation>
    <scope>NUCLEOTIDE SEQUENCE [LARGE SCALE GENOMIC DNA]</scope>
    <source>
        <strain evidence="11">MGA3 / ATCC 53907</strain>
    </source>
</reference>
<organism evidence="10 11">
    <name type="scientific">Bacillus methanolicus (strain MGA3 / ATCC 53907)</name>
    <dbReference type="NCBI Taxonomy" id="796606"/>
    <lineage>
        <taxon>Bacteria</taxon>
        <taxon>Bacillati</taxon>
        <taxon>Bacillota</taxon>
        <taxon>Bacilli</taxon>
        <taxon>Bacillales</taxon>
        <taxon>Bacillaceae</taxon>
        <taxon>Bacillus</taxon>
    </lineage>
</organism>
<feature type="domain" description="NAD(P)-binding" evidence="9">
    <location>
        <begin position="6"/>
        <end position="307"/>
    </location>
</feature>
<evidence type="ECO:0000313" key="10">
    <source>
        <dbReference type="EMBL" id="AIE59828.1"/>
    </source>
</evidence>
<comment type="catalytic activity">
    <reaction evidence="1 8">
        <text>dTDP-alpha-D-glucose = dTDP-4-dehydro-6-deoxy-alpha-D-glucose + H2O</text>
        <dbReference type="Rhea" id="RHEA:17221"/>
        <dbReference type="ChEBI" id="CHEBI:15377"/>
        <dbReference type="ChEBI" id="CHEBI:57477"/>
        <dbReference type="ChEBI" id="CHEBI:57649"/>
        <dbReference type="EC" id="4.2.1.46"/>
    </reaction>
</comment>
<evidence type="ECO:0000256" key="3">
    <source>
        <dbReference type="ARBA" id="ARBA00008178"/>
    </source>
</evidence>
<evidence type="ECO:0000259" key="9">
    <source>
        <dbReference type="Pfam" id="PF16363"/>
    </source>
</evidence>
<protein>
    <recommendedName>
        <fullName evidence="5 8">dTDP-glucose 4,6-dehydratase</fullName>
        <ecNumber evidence="4 8">4.2.1.46</ecNumber>
    </recommendedName>
</protein>
<keyword evidence="7 8" id="KW-0456">Lyase</keyword>
<dbReference type="InterPro" id="IPR016040">
    <property type="entry name" value="NAD(P)-bd_dom"/>
</dbReference>
<dbReference type="Gene3D" id="3.40.50.720">
    <property type="entry name" value="NAD(P)-binding Rossmann-like Domain"/>
    <property type="match status" value="1"/>
</dbReference>
<dbReference type="Gene3D" id="3.90.25.10">
    <property type="entry name" value="UDP-galactose 4-epimerase, domain 1"/>
    <property type="match status" value="1"/>
</dbReference>
<evidence type="ECO:0000256" key="6">
    <source>
        <dbReference type="ARBA" id="ARBA00023027"/>
    </source>
</evidence>
<accession>I3DZV3</accession>
<dbReference type="GO" id="GO:0009225">
    <property type="term" value="P:nucleotide-sugar metabolic process"/>
    <property type="evidence" value="ECO:0007669"/>
    <property type="project" value="InterPro"/>
</dbReference>
<gene>
    <name evidence="10" type="primary">rfbB</name>
    <name evidence="10" type="ORF">BMMGA3_07035</name>
</gene>
<name>I3DZV3_BACMM</name>
<sequence>MNKHLLVTGGAGFIGSNFISYLLSNTNYLITNVDSLTYAGNEQNMKPFETSNRYRFLKCDIGNEQELASIFDQEYEAIINFAAESHVDRSITNADPFIHTNIIGTFNLLQAVLTGKARKMIQISTDEVYGSLGPKDPPFTEGTALAPNNPYSASKASADLLVRSFHRTHQLPLIITRCSNNYGPMQHKEKFIPTIITNALNNKDIPLYGDGLNIRDWIYVDDHCRAIHTVLEKGVQGEVYNIGGAEEKTNLEVIQMILKQLGKNKHLIKYVEDRKGHDRRYSMDSSKISRDLGWEPLVSFHDGIQKTIEWYKRMQYERR</sequence>
<evidence type="ECO:0000313" key="11">
    <source>
        <dbReference type="Proteomes" id="UP000027602"/>
    </source>
</evidence>
<dbReference type="OrthoDB" id="9811743at2"/>
<evidence type="ECO:0000256" key="7">
    <source>
        <dbReference type="ARBA" id="ARBA00023239"/>
    </source>
</evidence>
<dbReference type="PANTHER" id="PTHR43000">
    <property type="entry name" value="DTDP-D-GLUCOSE 4,6-DEHYDRATASE-RELATED"/>
    <property type="match status" value="1"/>
</dbReference>
<keyword evidence="11" id="KW-1185">Reference proteome</keyword>
<dbReference type="Pfam" id="PF16363">
    <property type="entry name" value="GDP_Man_Dehyd"/>
    <property type="match status" value="1"/>
</dbReference>
<proteinExistence type="inferred from homology"/>
<dbReference type="EC" id="4.2.1.46" evidence="4 8"/>
<dbReference type="eggNOG" id="COG1088">
    <property type="taxonomic scope" value="Bacteria"/>
</dbReference>
<evidence type="ECO:0000256" key="8">
    <source>
        <dbReference type="RuleBase" id="RU004473"/>
    </source>
</evidence>
<evidence type="ECO:0000256" key="4">
    <source>
        <dbReference type="ARBA" id="ARBA00011990"/>
    </source>
</evidence>
<evidence type="ECO:0000256" key="2">
    <source>
        <dbReference type="ARBA" id="ARBA00001911"/>
    </source>
</evidence>
<dbReference type="RefSeq" id="WP_003349340.1">
    <property type="nucleotide sequence ID" value="NZ_ADWW01000004.1"/>
</dbReference>
<evidence type="ECO:0000256" key="1">
    <source>
        <dbReference type="ARBA" id="ARBA00001539"/>
    </source>
</evidence>
<dbReference type="HOGENOM" id="CLU_007383_1_14_9"/>
<dbReference type="SUPFAM" id="SSF51735">
    <property type="entry name" value="NAD(P)-binding Rossmann-fold domains"/>
    <property type="match status" value="1"/>
</dbReference>
<dbReference type="STRING" id="796606.BMMGA3_07035"/>
<dbReference type="NCBIfam" id="TIGR01181">
    <property type="entry name" value="dTDP_gluc_dehyt"/>
    <property type="match status" value="1"/>
</dbReference>